<evidence type="ECO:0000256" key="7">
    <source>
        <dbReference type="ARBA" id="ARBA00023136"/>
    </source>
</evidence>
<feature type="transmembrane region" description="Helical" evidence="9">
    <location>
        <begin position="137"/>
        <end position="160"/>
    </location>
</feature>
<dbReference type="HAMAP" id="MF_01148">
    <property type="entry name" value="Lnt"/>
    <property type="match status" value="1"/>
</dbReference>
<dbReference type="InterPro" id="IPR036526">
    <property type="entry name" value="C-N_Hydrolase_sf"/>
</dbReference>
<dbReference type="Pfam" id="PF00795">
    <property type="entry name" value="CN_hydrolase"/>
    <property type="match status" value="1"/>
</dbReference>
<name>A0A1I4T5Y8_9HYPH</name>
<protein>
    <recommendedName>
        <fullName evidence="9">Apolipoprotein N-acyltransferase</fullName>
        <shortName evidence="9">ALP N-acyltransferase</shortName>
        <ecNumber evidence="9">2.3.1.269</ecNumber>
    </recommendedName>
</protein>
<gene>
    <name evidence="9 11" type="primary">lnt</name>
    <name evidence="11" type="ORF">CXZ10_09200</name>
</gene>
<feature type="transmembrane region" description="Helical" evidence="9">
    <location>
        <begin position="47"/>
        <end position="63"/>
    </location>
</feature>
<dbReference type="Proteomes" id="UP000233491">
    <property type="component" value="Unassembled WGS sequence"/>
</dbReference>
<dbReference type="NCBIfam" id="TIGR00546">
    <property type="entry name" value="lnt"/>
    <property type="match status" value="1"/>
</dbReference>
<dbReference type="OrthoDB" id="9804277at2"/>
<keyword evidence="6 9" id="KW-1133">Transmembrane helix</keyword>
<organism evidence="11 12">
    <name type="scientific">Pleomorphomonas diazotrophica</name>
    <dbReference type="NCBI Taxonomy" id="1166257"/>
    <lineage>
        <taxon>Bacteria</taxon>
        <taxon>Pseudomonadati</taxon>
        <taxon>Pseudomonadota</taxon>
        <taxon>Alphaproteobacteria</taxon>
        <taxon>Hyphomicrobiales</taxon>
        <taxon>Pleomorphomonadaceae</taxon>
        <taxon>Pleomorphomonas</taxon>
    </lineage>
</organism>
<keyword evidence="11" id="KW-0449">Lipoprotein</keyword>
<evidence type="ECO:0000256" key="6">
    <source>
        <dbReference type="ARBA" id="ARBA00022989"/>
    </source>
</evidence>
<dbReference type="UniPathway" id="UPA00666"/>
<evidence type="ECO:0000256" key="1">
    <source>
        <dbReference type="ARBA" id="ARBA00004651"/>
    </source>
</evidence>
<dbReference type="EC" id="2.3.1.269" evidence="9"/>
<proteinExistence type="inferred from homology"/>
<reference evidence="11 12" key="1">
    <citation type="submission" date="2017-12" db="EMBL/GenBank/DDBJ databases">
        <title>Anaerobic carbon monoxide metabolism by Pleomorphomonas carboxyditropha sp. nov., a new mesophilic hydrogenogenic carboxidotroph.</title>
        <authorList>
            <person name="Esquivel-Elizondo S."/>
            <person name="Krajmalnik-Brown R."/>
        </authorList>
    </citation>
    <scope>NUCLEOTIDE SEQUENCE [LARGE SCALE GENOMIC DNA]</scope>
    <source>
        <strain evidence="11 12">R5-392</strain>
    </source>
</reference>
<dbReference type="PANTHER" id="PTHR38686:SF1">
    <property type="entry name" value="APOLIPOPROTEIN N-ACYLTRANSFERASE"/>
    <property type="match status" value="1"/>
</dbReference>
<evidence type="ECO:0000259" key="10">
    <source>
        <dbReference type="PROSITE" id="PS50263"/>
    </source>
</evidence>
<keyword evidence="5 9" id="KW-0812">Transmembrane</keyword>
<accession>A0A1I4T5Y8</accession>
<keyword evidence="8 9" id="KW-0012">Acyltransferase</keyword>
<sequence length="542" mass="58185">MFDTLAHRLLLLWGWPRRLAALLAGALSALALAPLHAAPILFLTLPALVILIDGAVVAGPRGVRRLRPAAITGWWFGFGYFLAGLHWVGVAFFAEGRSALIPLMPIAVVGLAAGLALFTAFGVLLARLLWSDGPTRIFALAFGLSASEWLRGHVLTGFPWNLFGQAVAFTDVTAQAASVVGIYGLTLAGIAVFAAPVLLTDEMGKRLWLRRLTVTLVLALAAADIGWGAYRLSGAVPVGEAVIADARIRIVQPNIDQAAKWSPEKRQEALDRLATLSDRRTDPETLGAMSFSEIVWPETALPFFLTEEPEALARIADLLSPGTILLTGAPRVEPTGDPEDGGRRYYNSLFVIDDSGAIRAAYDKVHLVPFGEYMPLGALVRRLGIGELFRGIGGFSPGPRRNLIALAGHPSFSVLICYEAIFPGEVLPESGRPDYLVNVTNDGWFGESAGPYQHLDAARLRAIEEGVPMVRAANTGISAIIDAYGRMVASLPLGEEGVLDGFVPSERPKSFFQRSGQAFLLIFSVFFILLSLLGKGKRRAGS</sequence>
<dbReference type="GO" id="GO:0042158">
    <property type="term" value="P:lipoprotein biosynthetic process"/>
    <property type="evidence" value="ECO:0007669"/>
    <property type="project" value="UniProtKB-UniRule"/>
</dbReference>
<keyword evidence="12" id="KW-1185">Reference proteome</keyword>
<feature type="transmembrane region" description="Helical" evidence="9">
    <location>
        <begin position="75"/>
        <end position="94"/>
    </location>
</feature>
<comment type="subcellular location">
    <subcellularLocation>
        <location evidence="1 9">Cell membrane</location>
        <topology evidence="1 9">Multi-pass membrane protein</topology>
    </subcellularLocation>
</comment>
<feature type="transmembrane region" description="Helical" evidence="9">
    <location>
        <begin position="516"/>
        <end position="534"/>
    </location>
</feature>
<comment type="catalytic activity">
    <reaction evidence="9">
        <text>N-terminal S-1,2-diacyl-sn-glyceryl-L-cysteinyl-[lipoprotein] + a glycerophospholipid = N-acyl-S-1,2-diacyl-sn-glyceryl-L-cysteinyl-[lipoprotein] + a 2-acyl-sn-glycero-3-phospholipid + H(+)</text>
        <dbReference type="Rhea" id="RHEA:48228"/>
        <dbReference type="Rhea" id="RHEA-COMP:14681"/>
        <dbReference type="Rhea" id="RHEA-COMP:14684"/>
        <dbReference type="ChEBI" id="CHEBI:15378"/>
        <dbReference type="ChEBI" id="CHEBI:136912"/>
        <dbReference type="ChEBI" id="CHEBI:140656"/>
        <dbReference type="ChEBI" id="CHEBI:140657"/>
        <dbReference type="ChEBI" id="CHEBI:140660"/>
        <dbReference type="EC" id="2.3.1.269"/>
    </reaction>
</comment>
<dbReference type="GO" id="GO:0016410">
    <property type="term" value="F:N-acyltransferase activity"/>
    <property type="evidence" value="ECO:0007669"/>
    <property type="project" value="UniProtKB-UniRule"/>
</dbReference>
<dbReference type="Pfam" id="PF20154">
    <property type="entry name" value="LNT_N"/>
    <property type="match status" value="1"/>
</dbReference>
<comment type="caution">
    <text evidence="11">The sequence shown here is derived from an EMBL/GenBank/DDBJ whole genome shotgun (WGS) entry which is preliminary data.</text>
</comment>
<evidence type="ECO:0000256" key="8">
    <source>
        <dbReference type="ARBA" id="ARBA00023315"/>
    </source>
</evidence>
<comment type="pathway">
    <text evidence="9">Protein modification; lipoprotein biosynthesis (N-acyl transfer).</text>
</comment>
<evidence type="ECO:0000313" key="11">
    <source>
        <dbReference type="EMBL" id="PKR89537.1"/>
    </source>
</evidence>
<dbReference type="PROSITE" id="PS50263">
    <property type="entry name" value="CN_HYDROLASE"/>
    <property type="match status" value="1"/>
</dbReference>
<feature type="transmembrane region" description="Helical" evidence="9">
    <location>
        <begin position="212"/>
        <end position="230"/>
    </location>
</feature>
<evidence type="ECO:0000313" key="12">
    <source>
        <dbReference type="Proteomes" id="UP000233491"/>
    </source>
</evidence>
<keyword evidence="3 9" id="KW-1003">Cell membrane</keyword>
<evidence type="ECO:0000256" key="9">
    <source>
        <dbReference type="HAMAP-Rule" id="MF_01148"/>
    </source>
</evidence>
<dbReference type="GO" id="GO:0005886">
    <property type="term" value="C:plasma membrane"/>
    <property type="evidence" value="ECO:0007669"/>
    <property type="project" value="UniProtKB-SubCell"/>
</dbReference>
<keyword evidence="4 9" id="KW-0808">Transferase</keyword>
<comment type="similarity">
    <text evidence="2 9">Belongs to the CN hydrolase family. Apolipoprotein N-acyltransferase subfamily.</text>
</comment>
<feature type="transmembrane region" description="Helical" evidence="9">
    <location>
        <begin position="180"/>
        <end position="200"/>
    </location>
</feature>
<comment type="function">
    <text evidence="9">Catalyzes the phospholipid dependent N-acylation of the N-terminal cysteine of apolipoprotein, the last step in lipoprotein maturation.</text>
</comment>
<evidence type="ECO:0000256" key="3">
    <source>
        <dbReference type="ARBA" id="ARBA00022475"/>
    </source>
</evidence>
<evidence type="ECO:0000256" key="2">
    <source>
        <dbReference type="ARBA" id="ARBA00010065"/>
    </source>
</evidence>
<dbReference type="InterPro" id="IPR004563">
    <property type="entry name" value="Apolipo_AcylTrfase"/>
</dbReference>
<dbReference type="EMBL" id="PJNW01000005">
    <property type="protein sequence ID" value="PKR89537.1"/>
    <property type="molecule type" value="Genomic_DNA"/>
</dbReference>
<dbReference type="Gene3D" id="3.60.110.10">
    <property type="entry name" value="Carbon-nitrogen hydrolase"/>
    <property type="match status" value="1"/>
</dbReference>
<dbReference type="CDD" id="cd07571">
    <property type="entry name" value="ALP_N-acyl_transferase"/>
    <property type="match status" value="1"/>
</dbReference>
<dbReference type="PANTHER" id="PTHR38686">
    <property type="entry name" value="APOLIPOPROTEIN N-ACYLTRANSFERASE"/>
    <property type="match status" value="1"/>
</dbReference>
<dbReference type="AlphaFoldDB" id="A0A1I4T5Y8"/>
<dbReference type="InterPro" id="IPR045378">
    <property type="entry name" value="LNT_N"/>
</dbReference>
<feature type="transmembrane region" description="Helical" evidence="9">
    <location>
        <begin position="106"/>
        <end position="130"/>
    </location>
</feature>
<feature type="domain" description="CN hydrolase" evidence="10">
    <location>
        <begin position="251"/>
        <end position="505"/>
    </location>
</feature>
<dbReference type="RefSeq" id="WP_101288845.1">
    <property type="nucleotide sequence ID" value="NZ_FOUQ01000005.1"/>
</dbReference>
<dbReference type="SUPFAM" id="SSF56317">
    <property type="entry name" value="Carbon-nitrogen hydrolase"/>
    <property type="match status" value="1"/>
</dbReference>
<evidence type="ECO:0000256" key="4">
    <source>
        <dbReference type="ARBA" id="ARBA00022679"/>
    </source>
</evidence>
<evidence type="ECO:0000256" key="5">
    <source>
        <dbReference type="ARBA" id="ARBA00022692"/>
    </source>
</evidence>
<keyword evidence="7 9" id="KW-0472">Membrane</keyword>
<dbReference type="InterPro" id="IPR003010">
    <property type="entry name" value="C-N_Hydrolase"/>
</dbReference>